<dbReference type="PANTHER" id="PTHR17630:SF55">
    <property type="entry name" value="DIENELACTONE HYDROLASE FAMILY PROTEIN (AFU_ORTHOLOGUE AFUA_1G01900)"/>
    <property type="match status" value="1"/>
</dbReference>
<dbReference type="Pfam" id="PF01738">
    <property type="entry name" value="DLH"/>
    <property type="match status" value="1"/>
</dbReference>
<dbReference type="Proteomes" id="UP000799302">
    <property type="component" value="Unassembled WGS sequence"/>
</dbReference>
<feature type="domain" description="Dienelactone hydrolase" evidence="1">
    <location>
        <begin position="28"/>
        <end position="231"/>
    </location>
</feature>
<dbReference type="OrthoDB" id="10019231at2759"/>
<protein>
    <submittedName>
        <fullName evidence="2">Dienelactone hydrolase</fullName>
    </submittedName>
</protein>
<keyword evidence="3" id="KW-1185">Reference proteome</keyword>
<accession>A0A6A6TUR2</accession>
<name>A0A6A6TUR2_9PEZI</name>
<dbReference type="AlphaFoldDB" id="A0A6A6TUR2"/>
<gene>
    <name evidence="2" type="ORF">BT63DRAFT_435074</name>
</gene>
<evidence type="ECO:0000259" key="1">
    <source>
        <dbReference type="Pfam" id="PF01738"/>
    </source>
</evidence>
<sequence length="235" mass="26450">MASECCLRGFQWDGTPIGKESTLANNKAYVVGSNADVAIMVIPDLFGWTFVNERLLSDYYAKEVNATVYMPDFFGGVVMPTEIVRDYSRFGELDLDKFHKDNSKEVRWPELLACVQALRSQYKCIGIIGYCYGGWSNFRLGSKEYSPRLVECISTAHPTWLTKEEIDNIGVPVQILAPEVDPAFTPELKAYANAYFPGVEHAFATRGNPDDGVEKRAMIRGKNAQVAWMKEWLHG</sequence>
<dbReference type="Gene3D" id="3.40.50.1820">
    <property type="entry name" value="alpha/beta hydrolase"/>
    <property type="match status" value="1"/>
</dbReference>
<dbReference type="GO" id="GO:0016787">
    <property type="term" value="F:hydrolase activity"/>
    <property type="evidence" value="ECO:0007669"/>
    <property type="project" value="UniProtKB-KW"/>
</dbReference>
<evidence type="ECO:0000313" key="3">
    <source>
        <dbReference type="Proteomes" id="UP000799302"/>
    </source>
</evidence>
<dbReference type="InterPro" id="IPR029058">
    <property type="entry name" value="AB_hydrolase_fold"/>
</dbReference>
<reference evidence="2" key="1">
    <citation type="journal article" date="2020" name="Stud. Mycol.">
        <title>101 Dothideomycetes genomes: a test case for predicting lifestyles and emergence of pathogens.</title>
        <authorList>
            <person name="Haridas S."/>
            <person name="Albert R."/>
            <person name="Binder M."/>
            <person name="Bloem J."/>
            <person name="Labutti K."/>
            <person name="Salamov A."/>
            <person name="Andreopoulos B."/>
            <person name="Baker S."/>
            <person name="Barry K."/>
            <person name="Bills G."/>
            <person name="Bluhm B."/>
            <person name="Cannon C."/>
            <person name="Castanera R."/>
            <person name="Culley D."/>
            <person name="Daum C."/>
            <person name="Ezra D."/>
            <person name="Gonzalez J."/>
            <person name="Henrissat B."/>
            <person name="Kuo A."/>
            <person name="Liang C."/>
            <person name="Lipzen A."/>
            <person name="Lutzoni F."/>
            <person name="Magnuson J."/>
            <person name="Mondo S."/>
            <person name="Nolan M."/>
            <person name="Ohm R."/>
            <person name="Pangilinan J."/>
            <person name="Park H.-J."/>
            <person name="Ramirez L."/>
            <person name="Alfaro M."/>
            <person name="Sun H."/>
            <person name="Tritt A."/>
            <person name="Yoshinaga Y."/>
            <person name="Zwiers L.-H."/>
            <person name="Turgeon B."/>
            <person name="Goodwin S."/>
            <person name="Spatafora J."/>
            <person name="Crous P."/>
            <person name="Grigoriev I."/>
        </authorList>
    </citation>
    <scope>NUCLEOTIDE SEQUENCE</scope>
    <source>
        <strain evidence="2">CBS 115976</strain>
    </source>
</reference>
<evidence type="ECO:0000313" key="2">
    <source>
        <dbReference type="EMBL" id="KAF2663572.1"/>
    </source>
</evidence>
<keyword evidence="2" id="KW-0378">Hydrolase</keyword>
<dbReference type="InterPro" id="IPR002925">
    <property type="entry name" value="Dienelactn_hydro"/>
</dbReference>
<dbReference type="EMBL" id="MU004245">
    <property type="protein sequence ID" value="KAF2663572.1"/>
    <property type="molecule type" value="Genomic_DNA"/>
</dbReference>
<dbReference type="PANTHER" id="PTHR17630">
    <property type="entry name" value="DIENELACTONE HYDROLASE"/>
    <property type="match status" value="1"/>
</dbReference>
<proteinExistence type="predicted"/>
<organism evidence="2 3">
    <name type="scientific">Microthyrium microscopicum</name>
    <dbReference type="NCBI Taxonomy" id="703497"/>
    <lineage>
        <taxon>Eukaryota</taxon>
        <taxon>Fungi</taxon>
        <taxon>Dikarya</taxon>
        <taxon>Ascomycota</taxon>
        <taxon>Pezizomycotina</taxon>
        <taxon>Dothideomycetes</taxon>
        <taxon>Dothideomycetes incertae sedis</taxon>
        <taxon>Microthyriales</taxon>
        <taxon>Microthyriaceae</taxon>
        <taxon>Microthyrium</taxon>
    </lineage>
</organism>
<dbReference type="SUPFAM" id="SSF53474">
    <property type="entry name" value="alpha/beta-Hydrolases"/>
    <property type="match status" value="1"/>
</dbReference>